<dbReference type="SUPFAM" id="SSF57783">
    <property type="entry name" value="Zinc beta-ribbon"/>
    <property type="match status" value="1"/>
</dbReference>
<name>R4JF56_9CAUD</name>
<gene>
    <name evidence="5" type="primary">dnaG</name>
    <name evidence="5" type="ORF">SIOphi_00925</name>
</gene>
<evidence type="ECO:0000313" key="5">
    <source>
        <dbReference type="EMBL" id="AGK86993.1"/>
    </source>
</evidence>
<dbReference type="InterPro" id="IPR002694">
    <property type="entry name" value="Znf_CHC2"/>
</dbReference>
<reference evidence="5 6" key="1">
    <citation type="submission" date="2013-02" db="EMBL/GenBank/DDBJ databases">
        <authorList>
            <person name="Lukaszewicz M."/>
            <person name="Biegalska A."/>
            <person name="Krasowska A."/>
        </authorList>
    </citation>
    <scope>NUCLEOTIDE SEQUENCE [LARGE SCALE GENOMIC DNA]</scope>
</reference>
<keyword evidence="5" id="KW-0548">Nucleotidyltransferase</keyword>
<dbReference type="Gene3D" id="3.40.1360.10">
    <property type="match status" value="1"/>
</dbReference>
<dbReference type="InterPro" id="IPR050219">
    <property type="entry name" value="DnaG_primase"/>
</dbReference>
<feature type="domain" description="Zinc finger CHC2-type" evidence="4">
    <location>
        <begin position="23"/>
        <end position="74"/>
    </location>
</feature>
<dbReference type="Pfam" id="PF01807">
    <property type="entry name" value="Zn_ribbon_DnaG"/>
    <property type="match status" value="1"/>
</dbReference>
<keyword evidence="6" id="KW-1185">Reference proteome</keyword>
<organism evidence="5 6">
    <name type="scientific">Bacillus phage SIOphi</name>
    <dbReference type="NCBI Taxonomy" id="1285382"/>
    <lineage>
        <taxon>Viruses</taxon>
        <taxon>Duplodnaviria</taxon>
        <taxon>Heunggongvirae</taxon>
        <taxon>Uroviricota</taxon>
        <taxon>Caudoviricetes</taxon>
        <taxon>Herelleviridae</taxon>
        <taxon>Bastillevirinae</taxon>
        <taxon>Siophivirus</taxon>
        <taxon>Siophivirus SIOphi</taxon>
    </lineage>
</organism>
<dbReference type="KEGG" id="vg:40102731"/>
<dbReference type="SUPFAM" id="SSF56731">
    <property type="entry name" value="DNA primase core"/>
    <property type="match status" value="1"/>
</dbReference>
<dbReference type="SMART" id="SM00400">
    <property type="entry name" value="ZnF_CHCC"/>
    <property type="match status" value="1"/>
</dbReference>
<dbReference type="Gene3D" id="3.90.580.10">
    <property type="entry name" value="Zinc finger, CHC2-type domain"/>
    <property type="match status" value="1"/>
</dbReference>
<dbReference type="PANTHER" id="PTHR30313">
    <property type="entry name" value="DNA PRIMASE"/>
    <property type="match status" value="1"/>
</dbReference>
<dbReference type="InterPro" id="IPR036977">
    <property type="entry name" value="DNA_primase_Znf_CHC2"/>
</dbReference>
<dbReference type="EC" id="2.7.7.-" evidence="5"/>
<dbReference type="Proteomes" id="UP000258501">
    <property type="component" value="Segment"/>
</dbReference>
<dbReference type="OrthoDB" id="3519at10239"/>
<evidence type="ECO:0000256" key="1">
    <source>
        <dbReference type="ARBA" id="ARBA00022723"/>
    </source>
</evidence>
<dbReference type="GO" id="GO:0008270">
    <property type="term" value="F:zinc ion binding"/>
    <property type="evidence" value="ECO:0007669"/>
    <property type="project" value="UniProtKB-KW"/>
</dbReference>
<keyword evidence="2" id="KW-0863">Zinc-finger</keyword>
<evidence type="ECO:0000256" key="2">
    <source>
        <dbReference type="ARBA" id="ARBA00022771"/>
    </source>
</evidence>
<sequence>MFLDLLQQELGEYKTAAGEIRFCCPFCGETKYRFYVHEEKGLWTCHRCKEKGNPVSFVKEYYNVSFPEAADILATFDYDAYSEKERGFNTEQFGSGLTKEEQLLLFISREGRPLEEDKEEKLVCPPPPTNCKPLMANFNNPEAFPFFTYLHRRGVTLDNIKRHNISYVTDGEVSLINGKTLRLSNHVVFFTHDSTGKPVYWNTRSIELNPFIKSFNAPSREGEYSKKNTIFNLNNAKHTDKIIIHEGVFNSFMTPDSGVATFGKMITEGQVELLLRETRERKLPIYIFLDTDAWKDMIDSARMIKQMEPDREVYFVYSGLDEDANDLGFEKCQELLRNAFPADSQGELRLTLMNSV</sequence>
<dbReference type="GO" id="GO:0003677">
    <property type="term" value="F:DNA binding"/>
    <property type="evidence" value="ECO:0007669"/>
    <property type="project" value="InterPro"/>
</dbReference>
<dbReference type="GO" id="GO:0003899">
    <property type="term" value="F:DNA-directed RNA polymerase activity"/>
    <property type="evidence" value="ECO:0007669"/>
    <property type="project" value="InterPro"/>
</dbReference>
<dbReference type="EMBL" id="KC699836">
    <property type="protein sequence ID" value="AGK86993.1"/>
    <property type="molecule type" value="Genomic_DNA"/>
</dbReference>
<keyword evidence="3" id="KW-0862">Zinc</keyword>
<keyword evidence="1" id="KW-0479">Metal-binding</keyword>
<protein>
    <submittedName>
        <fullName evidence="5">DNA primase</fullName>
        <ecNumber evidence="5">2.7.7.-</ecNumber>
    </submittedName>
</protein>
<dbReference type="PANTHER" id="PTHR30313:SF2">
    <property type="entry name" value="DNA PRIMASE"/>
    <property type="match status" value="1"/>
</dbReference>
<evidence type="ECO:0000313" key="6">
    <source>
        <dbReference type="Proteomes" id="UP000258501"/>
    </source>
</evidence>
<keyword evidence="5" id="KW-0808">Transferase</keyword>
<dbReference type="GeneID" id="40102731"/>
<evidence type="ECO:0000259" key="4">
    <source>
        <dbReference type="SMART" id="SM00400"/>
    </source>
</evidence>
<dbReference type="RefSeq" id="YP_009625835.1">
    <property type="nucleotide sequence ID" value="NC_042133.1"/>
</dbReference>
<dbReference type="GO" id="GO:0006269">
    <property type="term" value="P:DNA replication, synthesis of primer"/>
    <property type="evidence" value="ECO:0007669"/>
    <property type="project" value="TreeGrafter"/>
</dbReference>
<evidence type="ECO:0000256" key="3">
    <source>
        <dbReference type="ARBA" id="ARBA00022833"/>
    </source>
</evidence>
<accession>R4JF56</accession>
<proteinExistence type="predicted"/>